<dbReference type="Proteomes" id="UP000217790">
    <property type="component" value="Unassembled WGS sequence"/>
</dbReference>
<name>A0A2H3CBT7_ARMGA</name>
<gene>
    <name evidence="1" type="ORF">ARMGADRAFT_74315</name>
</gene>
<proteinExistence type="predicted"/>
<dbReference type="InParanoid" id="A0A2H3CBT7"/>
<evidence type="ECO:0000313" key="1">
    <source>
        <dbReference type="EMBL" id="PBK80541.1"/>
    </source>
</evidence>
<dbReference type="EMBL" id="KZ293743">
    <property type="protein sequence ID" value="PBK80541.1"/>
    <property type="molecule type" value="Genomic_DNA"/>
</dbReference>
<keyword evidence="2" id="KW-1185">Reference proteome</keyword>
<accession>A0A2H3CBT7</accession>
<organism evidence="1 2">
    <name type="scientific">Armillaria gallica</name>
    <name type="common">Bulbous honey fungus</name>
    <name type="synonym">Armillaria bulbosa</name>
    <dbReference type="NCBI Taxonomy" id="47427"/>
    <lineage>
        <taxon>Eukaryota</taxon>
        <taxon>Fungi</taxon>
        <taxon>Dikarya</taxon>
        <taxon>Basidiomycota</taxon>
        <taxon>Agaricomycotina</taxon>
        <taxon>Agaricomycetes</taxon>
        <taxon>Agaricomycetidae</taxon>
        <taxon>Agaricales</taxon>
        <taxon>Marasmiineae</taxon>
        <taxon>Physalacriaceae</taxon>
        <taxon>Armillaria</taxon>
    </lineage>
</organism>
<dbReference type="STRING" id="47427.A0A2H3CBT7"/>
<protein>
    <submittedName>
        <fullName evidence="1">Uncharacterized protein</fullName>
    </submittedName>
</protein>
<sequence>MHIYMSALPLFPKNSFIANHDRALFPAGTIPTVTSGQASDWPDVAPVAHIGRIRHGLNEMIPSDLLALSRDRRHVALLRESRDLEDLGKALVFIWDTEIGSCVCGPATLSTRQERAKSVSFSRDDTTIAMMFSYATDYRDISDWDLDVNHQLLPIRSVAIGFESESPVRPNEFDIQAFGTEETQTKLGMVTQNHTKITPTLDSVTQDGASTWPYLRRKQVGFFGIEDSAGYRRSMAMSRTRTGSLPSSFPMTC</sequence>
<dbReference type="OrthoDB" id="2931979at2759"/>
<dbReference type="AlphaFoldDB" id="A0A2H3CBT7"/>
<evidence type="ECO:0000313" key="2">
    <source>
        <dbReference type="Proteomes" id="UP000217790"/>
    </source>
</evidence>
<reference evidence="2" key="1">
    <citation type="journal article" date="2017" name="Nat. Ecol. Evol.">
        <title>Genome expansion and lineage-specific genetic innovations in the forest pathogenic fungi Armillaria.</title>
        <authorList>
            <person name="Sipos G."/>
            <person name="Prasanna A.N."/>
            <person name="Walter M.C."/>
            <person name="O'Connor E."/>
            <person name="Balint B."/>
            <person name="Krizsan K."/>
            <person name="Kiss B."/>
            <person name="Hess J."/>
            <person name="Varga T."/>
            <person name="Slot J."/>
            <person name="Riley R."/>
            <person name="Boka B."/>
            <person name="Rigling D."/>
            <person name="Barry K."/>
            <person name="Lee J."/>
            <person name="Mihaltcheva S."/>
            <person name="LaButti K."/>
            <person name="Lipzen A."/>
            <person name="Waldron R."/>
            <person name="Moloney N.M."/>
            <person name="Sperisen C."/>
            <person name="Kredics L."/>
            <person name="Vagvoelgyi C."/>
            <person name="Patrignani A."/>
            <person name="Fitzpatrick D."/>
            <person name="Nagy I."/>
            <person name="Doyle S."/>
            <person name="Anderson J.B."/>
            <person name="Grigoriev I.V."/>
            <person name="Gueldener U."/>
            <person name="Muensterkoetter M."/>
            <person name="Nagy L.G."/>
        </authorList>
    </citation>
    <scope>NUCLEOTIDE SEQUENCE [LARGE SCALE GENOMIC DNA]</scope>
    <source>
        <strain evidence="2">Ar21-2</strain>
    </source>
</reference>